<keyword evidence="2" id="KW-1185">Reference proteome</keyword>
<reference evidence="1 2" key="1">
    <citation type="journal article" date="2018" name="Sci. Rep.">
        <title>Genomic signatures of local adaptation to the degree of environmental predictability in rotifers.</title>
        <authorList>
            <person name="Franch-Gras L."/>
            <person name="Hahn C."/>
            <person name="Garcia-Roger E.M."/>
            <person name="Carmona M.J."/>
            <person name="Serra M."/>
            <person name="Gomez A."/>
        </authorList>
    </citation>
    <scope>NUCLEOTIDE SEQUENCE [LARGE SCALE GENOMIC DNA]</scope>
    <source>
        <strain evidence="1">HYR1</strain>
    </source>
</reference>
<name>A0A3M7T3Z8_BRAPC</name>
<dbReference type="EMBL" id="REGN01000348">
    <property type="protein sequence ID" value="RNA42580.1"/>
    <property type="molecule type" value="Genomic_DNA"/>
</dbReference>
<accession>A0A3M7T3Z8</accession>
<evidence type="ECO:0000313" key="2">
    <source>
        <dbReference type="Proteomes" id="UP000276133"/>
    </source>
</evidence>
<proteinExistence type="predicted"/>
<dbReference type="OrthoDB" id="6500349at2759"/>
<dbReference type="AlphaFoldDB" id="A0A3M7T3Z8"/>
<gene>
    <name evidence="1" type="ORF">BpHYR1_034360</name>
</gene>
<evidence type="ECO:0000313" key="1">
    <source>
        <dbReference type="EMBL" id="RNA42580.1"/>
    </source>
</evidence>
<dbReference type="Proteomes" id="UP000276133">
    <property type="component" value="Unassembled WGS sequence"/>
</dbReference>
<sequence length="96" mass="11228">MKIRKSYTNEQFEIIAFKYDHYHRPAKSFQRQISKNFGKPREIIFDTLVKIPPNAASSLPTIQNLTQEINRKGKKIKSFGKNEKSLIDLGMKIMKD</sequence>
<protein>
    <submittedName>
        <fullName evidence="1">Uncharacterized protein</fullName>
    </submittedName>
</protein>
<organism evidence="1 2">
    <name type="scientific">Brachionus plicatilis</name>
    <name type="common">Marine rotifer</name>
    <name type="synonym">Brachionus muelleri</name>
    <dbReference type="NCBI Taxonomy" id="10195"/>
    <lineage>
        <taxon>Eukaryota</taxon>
        <taxon>Metazoa</taxon>
        <taxon>Spiralia</taxon>
        <taxon>Gnathifera</taxon>
        <taxon>Rotifera</taxon>
        <taxon>Eurotatoria</taxon>
        <taxon>Monogononta</taxon>
        <taxon>Pseudotrocha</taxon>
        <taxon>Ploima</taxon>
        <taxon>Brachionidae</taxon>
        <taxon>Brachionus</taxon>
    </lineage>
</organism>
<comment type="caution">
    <text evidence="1">The sequence shown here is derived from an EMBL/GenBank/DDBJ whole genome shotgun (WGS) entry which is preliminary data.</text>
</comment>